<evidence type="ECO:0000313" key="1">
    <source>
        <dbReference type="EMBL" id="KAF9622298.1"/>
    </source>
</evidence>
<dbReference type="OrthoDB" id="27435at2759"/>
<dbReference type="Gene3D" id="1.10.8.60">
    <property type="match status" value="1"/>
</dbReference>
<keyword evidence="2" id="KW-1185">Reference proteome</keyword>
<evidence type="ECO:0000313" key="2">
    <source>
        <dbReference type="Proteomes" id="UP000631114"/>
    </source>
</evidence>
<dbReference type="Proteomes" id="UP000631114">
    <property type="component" value="Unassembled WGS sequence"/>
</dbReference>
<reference evidence="1 2" key="1">
    <citation type="submission" date="2020-10" db="EMBL/GenBank/DDBJ databases">
        <title>The Coptis chinensis genome and diversification of protoberbering-type alkaloids.</title>
        <authorList>
            <person name="Wang B."/>
            <person name="Shu S."/>
            <person name="Song C."/>
            <person name="Liu Y."/>
        </authorList>
    </citation>
    <scope>NUCLEOTIDE SEQUENCE [LARGE SCALE GENOMIC DNA]</scope>
    <source>
        <strain evidence="1">HL-2020</strain>
        <tissue evidence="1">Leaf</tissue>
    </source>
</reference>
<sequence>MKLSKDVDLERISKDTHRYVGQISRCSFCNQSALQCIREKMDVIDLEDDSIDAEILNSMVVTNEHFKTTLGTSNPSALRETIISYLFFIYRKSAQYIFFPIEFGSCITSQSAI</sequence>
<organism evidence="1 2">
    <name type="scientific">Coptis chinensis</name>
    <dbReference type="NCBI Taxonomy" id="261450"/>
    <lineage>
        <taxon>Eukaryota</taxon>
        <taxon>Viridiplantae</taxon>
        <taxon>Streptophyta</taxon>
        <taxon>Embryophyta</taxon>
        <taxon>Tracheophyta</taxon>
        <taxon>Spermatophyta</taxon>
        <taxon>Magnoliopsida</taxon>
        <taxon>Ranunculales</taxon>
        <taxon>Ranunculaceae</taxon>
        <taxon>Coptidoideae</taxon>
        <taxon>Coptis</taxon>
    </lineage>
</organism>
<dbReference type="EMBL" id="JADFTS010000002">
    <property type="protein sequence ID" value="KAF9622298.1"/>
    <property type="molecule type" value="Genomic_DNA"/>
</dbReference>
<name>A0A835M785_9MAGN</name>
<accession>A0A835M785</accession>
<protein>
    <submittedName>
        <fullName evidence="1">Uncharacterized protein</fullName>
    </submittedName>
</protein>
<dbReference type="AlphaFoldDB" id="A0A835M785"/>
<gene>
    <name evidence="1" type="ORF">IFM89_031101</name>
</gene>
<comment type="caution">
    <text evidence="1">The sequence shown here is derived from an EMBL/GenBank/DDBJ whole genome shotgun (WGS) entry which is preliminary data.</text>
</comment>
<proteinExistence type="predicted"/>